<dbReference type="InterPro" id="IPR036282">
    <property type="entry name" value="Glutathione-S-Trfase_C_sf"/>
</dbReference>
<dbReference type="InterPro" id="IPR036249">
    <property type="entry name" value="Thioredoxin-like_sf"/>
</dbReference>
<evidence type="ECO:0000313" key="2">
    <source>
        <dbReference type="EMBL" id="MDG0817895.1"/>
    </source>
</evidence>
<dbReference type="CDD" id="cd03194">
    <property type="entry name" value="GST_C_3"/>
    <property type="match status" value="1"/>
</dbReference>
<dbReference type="PROSITE" id="PS50404">
    <property type="entry name" value="GST_NTER"/>
    <property type="match status" value="1"/>
</dbReference>
<reference evidence="2" key="1">
    <citation type="submission" date="2022-08" db="EMBL/GenBank/DDBJ databases">
        <title>Novel Bdellovibrio Species Isolated from Svalbard: Designation Bdellovibrio svalbardensis.</title>
        <authorList>
            <person name="Mitchell R.J."/>
            <person name="Choi S.Y."/>
        </authorList>
    </citation>
    <scope>NUCLEOTIDE SEQUENCE</scope>
    <source>
        <strain evidence="2">PAP01</strain>
    </source>
</reference>
<dbReference type="InterPro" id="IPR040079">
    <property type="entry name" value="Glutathione_S-Trfase"/>
</dbReference>
<dbReference type="Pfam" id="PF13409">
    <property type="entry name" value="GST_N_2"/>
    <property type="match status" value="1"/>
</dbReference>
<dbReference type="RefSeq" id="WP_277579371.1">
    <property type="nucleotide sequence ID" value="NZ_JANRMI010000005.1"/>
</dbReference>
<evidence type="ECO:0000259" key="1">
    <source>
        <dbReference type="PROSITE" id="PS50404"/>
    </source>
</evidence>
<dbReference type="SUPFAM" id="SSF47616">
    <property type="entry name" value="GST C-terminal domain-like"/>
    <property type="match status" value="1"/>
</dbReference>
<proteinExistence type="predicted"/>
<dbReference type="InterPro" id="IPR004045">
    <property type="entry name" value="Glutathione_S-Trfase_N"/>
</dbReference>
<name>A0ABT6DP89_9BACT</name>
<dbReference type="Gene3D" id="3.40.30.10">
    <property type="entry name" value="Glutaredoxin"/>
    <property type="match status" value="1"/>
</dbReference>
<protein>
    <submittedName>
        <fullName evidence="2">Glutathione S-transferase family protein</fullName>
    </submittedName>
</protein>
<dbReference type="PANTHER" id="PTHR42673">
    <property type="entry name" value="MALEYLACETOACETATE ISOMERASE"/>
    <property type="match status" value="1"/>
</dbReference>
<evidence type="ECO:0000313" key="3">
    <source>
        <dbReference type="Proteomes" id="UP001152321"/>
    </source>
</evidence>
<dbReference type="Gene3D" id="1.20.1050.10">
    <property type="match status" value="1"/>
</dbReference>
<dbReference type="PANTHER" id="PTHR42673:SF4">
    <property type="entry name" value="MALEYLACETOACETATE ISOMERASE"/>
    <property type="match status" value="1"/>
</dbReference>
<dbReference type="EMBL" id="JANRMI010000005">
    <property type="protein sequence ID" value="MDG0817895.1"/>
    <property type="molecule type" value="Genomic_DNA"/>
</dbReference>
<dbReference type="SUPFAM" id="SSF52833">
    <property type="entry name" value="Thioredoxin-like"/>
    <property type="match status" value="1"/>
</dbReference>
<dbReference type="CDD" id="cd03043">
    <property type="entry name" value="GST_N_1"/>
    <property type="match status" value="1"/>
</dbReference>
<organism evidence="2 3">
    <name type="scientific">Bdellovibrio svalbardensis</name>
    <dbReference type="NCBI Taxonomy" id="2972972"/>
    <lineage>
        <taxon>Bacteria</taxon>
        <taxon>Pseudomonadati</taxon>
        <taxon>Bdellovibrionota</taxon>
        <taxon>Bdellovibrionia</taxon>
        <taxon>Bdellovibrionales</taxon>
        <taxon>Pseudobdellovibrionaceae</taxon>
        <taxon>Bdellovibrio</taxon>
    </lineage>
</organism>
<dbReference type="Proteomes" id="UP001152321">
    <property type="component" value="Unassembled WGS sequence"/>
</dbReference>
<keyword evidence="3" id="KW-1185">Reference proteome</keyword>
<accession>A0ABT6DP89</accession>
<feature type="domain" description="GST N-terminal" evidence="1">
    <location>
        <begin position="12"/>
        <end position="92"/>
    </location>
</feature>
<gene>
    <name evidence="2" type="ORF">NWE73_16050</name>
</gene>
<comment type="caution">
    <text evidence="2">The sequence shown here is derived from an EMBL/GenBank/DDBJ whole genome shotgun (WGS) entry which is preliminary data.</text>
</comment>
<dbReference type="SFLD" id="SFLDS00019">
    <property type="entry name" value="Glutathione_Transferase_(cytos"/>
    <property type="match status" value="1"/>
</dbReference>
<sequence length="223" mass="25225">MAYHVHSDKPVFDLVIGDKSFSSWSMRAWLVAVQSGLPFKEINIKLDEPGTAAQIAKHSPSGKVPALKQGMIVIWDSLAIAEYLNDLSPEAHLWPEDIGARALARSYAAEVHSGFANLRSQMSMDIRLQCDLRHLSHGTIADINRILDLWRTALKVSEGPYLFGDFCIADAFFAPVVFRFISYGVKIQDSMIRKYMKNIVEHHGVQFWVEEALKEKSHRPVFK</sequence>